<gene>
    <name evidence="1" type="ORF">GCM10007935_02790</name>
</gene>
<evidence type="ECO:0000313" key="1">
    <source>
        <dbReference type="EMBL" id="GLS12851.1"/>
    </source>
</evidence>
<dbReference type="Proteomes" id="UP001156903">
    <property type="component" value="Unassembled WGS sequence"/>
</dbReference>
<reference evidence="2" key="1">
    <citation type="journal article" date="2019" name="Int. J. Syst. Evol. Microbiol.">
        <title>The Global Catalogue of Microorganisms (GCM) 10K type strain sequencing project: providing services to taxonomists for standard genome sequencing and annotation.</title>
        <authorList>
            <consortium name="The Broad Institute Genomics Platform"/>
            <consortium name="The Broad Institute Genome Sequencing Center for Infectious Disease"/>
            <person name="Wu L."/>
            <person name="Ma J."/>
        </authorList>
    </citation>
    <scope>NUCLEOTIDE SEQUENCE [LARGE SCALE GENOMIC DNA]</scope>
    <source>
        <strain evidence="2">NBRC 109341</strain>
    </source>
</reference>
<dbReference type="RefSeq" id="WP_284306343.1">
    <property type="nucleotide sequence ID" value="NZ_BSPB01000002.1"/>
</dbReference>
<dbReference type="EMBL" id="BSPB01000002">
    <property type="protein sequence ID" value="GLS12851.1"/>
    <property type="molecule type" value="Genomic_DNA"/>
</dbReference>
<proteinExistence type="predicted"/>
<evidence type="ECO:0000313" key="2">
    <source>
        <dbReference type="Proteomes" id="UP001156903"/>
    </source>
</evidence>
<dbReference type="SUPFAM" id="SSF56300">
    <property type="entry name" value="Metallo-dependent phosphatases"/>
    <property type="match status" value="1"/>
</dbReference>
<protein>
    <submittedName>
        <fullName evidence="1">Uncharacterized protein</fullName>
    </submittedName>
</protein>
<organism evidence="1 2">
    <name type="scientific">Hydrogenophaga electricum</name>
    <dbReference type="NCBI Taxonomy" id="1230953"/>
    <lineage>
        <taxon>Bacteria</taxon>
        <taxon>Pseudomonadati</taxon>
        <taxon>Pseudomonadota</taxon>
        <taxon>Betaproteobacteria</taxon>
        <taxon>Burkholderiales</taxon>
        <taxon>Comamonadaceae</taxon>
        <taxon>Hydrogenophaga</taxon>
    </lineage>
</organism>
<sequence length="201" mass="22784">MPVASQAREAGYEAYVENLTWRIQGLRFATLHIVGSDDNAKEDMAEHQARQAAAIAWMRKAFATAKAEDSPGLVLISHANPDFENRWTRSYAQRYARSVRGADAPKTPEPTPYDPFLDALIEQMQAYSRPVLYVHGDTHIFRIGKPLLNPKTQRFFENLTRLETYGWPDSGWVRVAVNPANPHLFEIHPEMLPSNSANHRG</sequence>
<keyword evidence="2" id="KW-1185">Reference proteome</keyword>
<dbReference type="InterPro" id="IPR029052">
    <property type="entry name" value="Metallo-depent_PP-like"/>
</dbReference>
<comment type="caution">
    <text evidence="1">The sequence shown here is derived from an EMBL/GenBank/DDBJ whole genome shotgun (WGS) entry which is preliminary data.</text>
</comment>
<name>A0ABQ6BXH1_9BURK</name>
<accession>A0ABQ6BXH1</accession>